<name>A0A7J3WCD6_CALS0</name>
<comment type="caution">
    <text evidence="2">The sequence shown here is derived from an EMBL/GenBank/DDBJ whole genome shotgun (WGS) entry which is preliminary data.</text>
</comment>
<dbReference type="NCBIfam" id="TIGR00004">
    <property type="entry name" value="Rid family detoxifying hydrolase"/>
    <property type="match status" value="1"/>
</dbReference>
<dbReference type="FunFam" id="3.30.1330.40:FF:000001">
    <property type="entry name" value="L-PSP family endoribonuclease"/>
    <property type="match status" value="1"/>
</dbReference>
<dbReference type="InterPro" id="IPR006056">
    <property type="entry name" value="RidA"/>
</dbReference>
<dbReference type="Pfam" id="PF01042">
    <property type="entry name" value="Ribonuc_L-PSP"/>
    <property type="match status" value="1"/>
</dbReference>
<protein>
    <submittedName>
        <fullName evidence="2">Deaminase</fullName>
    </submittedName>
</protein>
<dbReference type="InterPro" id="IPR035959">
    <property type="entry name" value="RutC-like_sf"/>
</dbReference>
<dbReference type="SUPFAM" id="SSF55298">
    <property type="entry name" value="YjgF-like"/>
    <property type="match status" value="1"/>
</dbReference>
<dbReference type="EMBL" id="DRXG01000080">
    <property type="protein sequence ID" value="HHN52402.1"/>
    <property type="molecule type" value="Genomic_DNA"/>
</dbReference>
<proteinExistence type="inferred from homology"/>
<dbReference type="AlphaFoldDB" id="A0A7J3WCD6"/>
<organism evidence="2">
    <name type="scientific">Caldiarchaeum subterraneum</name>
    <dbReference type="NCBI Taxonomy" id="311458"/>
    <lineage>
        <taxon>Archaea</taxon>
        <taxon>Nitrososphaerota</taxon>
        <taxon>Candidatus Caldarchaeales</taxon>
        <taxon>Candidatus Caldarchaeaceae</taxon>
        <taxon>Candidatus Caldarchaeum</taxon>
    </lineage>
</organism>
<dbReference type="PANTHER" id="PTHR11803">
    <property type="entry name" value="2-IMINOBUTANOATE/2-IMINOPROPANOATE DEAMINASE RIDA"/>
    <property type="match status" value="1"/>
</dbReference>
<dbReference type="GO" id="GO:0019239">
    <property type="term" value="F:deaminase activity"/>
    <property type="evidence" value="ECO:0007669"/>
    <property type="project" value="TreeGrafter"/>
</dbReference>
<dbReference type="PANTHER" id="PTHR11803:SF39">
    <property type="entry name" value="2-IMINOBUTANOATE_2-IMINOPROPANOATE DEAMINASE"/>
    <property type="match status" value="1"/>
</dbReference>
<dbReference type="CDD" id="cd00448">
    <property type="entry name" value="YjgF_YER057c_UK114_family"/>
    <property type="match status" value="1"/>
</dbReference>
<sequence length="129" mass="14173">MPKEVVFTDDAPRPVGQYSQAVKAGGFLFISGQIAINPKTGKIEEKDVRGQTRRILQNIKAILESQGGSLSDVVKVTVYLSKPEDFQDMNEVYSEFFREKPPARATVAANIPGKDALLEIDVTAYLGDK</sequence>
<dbReference type="GO" id="GO:0005829">
    <property type="term" value="C:cytosol"/>
    <property type="evidence" value="ECO:0007669"/>
    <property type="project" value="TreeGrafter"/>
</dbReference>
<evidence type="ECO:0000313" key="2">
    <source>
        <dbReference type="EMBL" id="HHN52402.1"/>
    </source>
</evidence>
<dbReference type="Gene3D" id="3.30.1330.40">
    <property type="entry name" value="RutC-like"/>
    <property type="match status" value="1"/>
</dbReference>
<gene>
    <name evidence="2" type="ORF">ENM30_03705</name>
</gene>
<reference evidence="2" key="1">
    <citation type="journal article" date="2020" name="mSystems">
        <title>Genome- and Community-Level Interaction Insights into Carbon Utilization and Element Cycling Functions of Hydrothermarchaeota in Hydrothermal Sediment.</title>
        <authorList>
            <person name="Zhou Z."/>
            <person name="Liu Y."/>
            <person name="Xu W."/>
            <person name="Pan J."/>
            <person name="Luo Z.H."/>
            <person name="Li M."/>
        </authorList>
    </citation>
    <scope>NUCLEOTIDE SEQUENCE [LARGE SCALE GENOMIC DNA]</scope>
    <source>
        <strain evidence="2">SpSt-1073</strain>
    </source>
</reference>
<accession>A0A7J3WCD6</accession>
<dbReference type="InterPro" id="IPR006175">
    <property type="entry name" value="YjgF/YER057c/UK114"/>
</dbReference>
<evidence type="ECO:0000256" key="1">
    <source>
        <dbReference type="ARBA" id="ARBA00010552"/>
    </source>
</evidence>
<comment type="similarity">
    <text evidence="1">Belongs to the RutC family.</text>
</comment>